<comment type="caution">
    <text evidence="6">The sequence shown here is derived from an EMBL/GenBank/DDBJ whole genome shotgun (WGS) entry which is preliminary data.</text>
</comment>
<comment type="similarity">
    <text evidence="2">Belongs to the QNG1 protein family.</text>
</comment>
<dbReference type="Pfam" id="PF10343">
    <property type="entry name" value="Q_salvage"/>
    <property type="match status" value="1"/>
</dbReference>
<dbReference type="PANTHER" id="PTHR21314">
    <property type="entry name" value="QUEUOSINE 5'-PHOSPHATE N-GLYCOSYLASE_HYDROLASE-RELATED"/>
    <property type="match status" value="1"/>
</dbReference>
<evidence type="ECO:0000256" key="3">
    <source>
        <dbReference type="ARBA" id="ARBA00035306"/>
    </source>
</evidence>
<evidence type="ECO:0000256" key="2">
    <source>
        <dbReference type="ARBA" id="ARBA00035119"/>
    </source>
</evidence>
<dbReference type="EMBL" id="JAPDOD010000039">
    <property type="protein sequence ID" value="MDA0164869.1"/>
    <property type="molecule type" value="Genomic_DNA"/>
</dbReference>
<name>A0A9X3MY12_9ACTN</name>
<evidence type="ECO:0000256" key="5">
    <source>
        <dbReference type="ARBA" id="ARBA00048204"/>
    </source>
</evidence>
<reference evidence="6" key="1">
    <citation type="submission" date="2022-10" db="EMBL/GenBank/DDBJ databases">
        <title>The WGS of Solirubrobacter ginsenosidimutans DSM 21036.</title>
        <authorList>
            <person name="Jiang Z."/>
        </authorList>
    </citation>
    <scope>NUCLEOTIDE SEQUENCE</scope>
    <source>
        <strain evidence="6">DSM 21036</strain>
    </source>
</reference>
<organism evidence="6 7">
    <name type="scientific">Solirubrobacter ginsenosidimutans</name>
    <dbReference type="NCBI Taxonomy" id="490573"/>
    <lineage>
        <taxon>Bacteria</taxon>
        <taxon>Bacillati</taxon>
        <taxon>Actinomycetota</taxon>
        <taxon>Thermoleophilia</taxon>
        <taxon>Solirubrobacterales</taxon>
        <taxon>Solirubrobacteraceae</taxon>
        <taxon>Solirubrobacter</taxon>
    </lineage>
</organism>
<dbReference type="Proteomes" id="UP001149140">
    <property type="component" value="Unassembled WGS sequence"/>
</dbReference>
<dbReference type="GO" id="GO:0006400">
    <property type="term" value="P:tRNA modification"/>
    <property type="evidence" value="ECO:0007669"/>
    <property type="project" value="TreeGrafter"/>
</dbReference>
<comment type="catalytic activity">
    <reaction evidence="5">
        <text>queuosine 5'-phosphate + H2O = queuine + D-ribose 5-phosphate</text>
        <dbReference type="Rhea" id="RHEA:75387"/>
        <dbReference type="ChEBI" id="CHEBI:15377"/>
        <dbReference type="ChEBI" id="CHEBI:17433"/>
        <dbReference type="ChEBI" id="CHEBI:78346"/>
        <dbReference type="ChEBI" id="CHEBI:194371"/>
    </reaction>
    <physiologicalReaction direction="left-to-right" evidence="5">
        <dbReference type="Rhea" id="RHEA:75388"/>
    </physiologicalReaction>
</comment>
<evidence type="ECO:0000313" key="6">
    <source>
        <dbReference type="EMBL" id="MDA0164869.1"/>
    </source>
</evidence>
<dbReference type="PANTHER" id="PTHR21314:SF0">
    <property type="entry name" value="QUEUOSINE 5'-PHOSPHATE N-GLYCOSYLASE_HYDROLASE"/>
    <property type="match status" value="1"/>
</dbReference>
<sequence length="280" mass="30743">MLTDRVRLHCAGVAATARHVSIDPDAEIAAGGVSGLDETLHFLEGAPEDVARYVLILDAINFGSGWFEELGASTDGLTERLTAHARAEGPWSAAELRELAAREVASTLGLDPQHQLTRLYSAALNHLGGFLGHRPIEHVLGNSAEDLAERLAAGMPFFDDRGFYKRAQIAANDLHLARVVSYDDVDRLTIFADNLVPHVLRLDGVLVYSDELAADIDEGRPLLAGGEFERELRGCAVHACEALATRLEVPPRLLDNWLWNRGQHPPYSERPAHITRTVYY</sequence>
<dbReference type="AlphaFoldDB" id="A0A9X3MY12"/>
<accession>A0A9X3MY12</accession>
<evidence type="ECO:0000313" key="7">
    <source>
        <dbReference type="Proteomes" id="UP001149140"/>
    </source>
</evidence>
<keyword evidence="1" id="KW-0378">Hydrolase</keyword>
<proteinExistence type="inferred from homology"/>
<dbReference type="InterPro" id="IPR019438">
    <property type="entry name" value="Q_salvage"/>
</dbReference>
<evidence type="ECO:0000256" key="1">
    <source>
        <dbReference type="ARBA" id="ARBA00022801"/>
    </source>
</evidence>
<gene>
    <name evidence="6" type="ORF">OM076_31660</name>
</gene>
<dbReference type="RefSeq" id="WP_270044123.1">
    <property type="nucleotide sequence ID" value="NZ_JAPDOD010000039.1"/>
</dbReference>
<evidence type="ECO:0000256" key="4">
    <source>
        <dbReference type="ARBA" id="ARBA00035393"/>
    </source>
</evidence>
<protein>
    <recommendedName>
        <fullName evidence="3">Queuosine 5'-phosphate N-glycosylase/hydrolase</fullName>
    </recommendedName>
    <alternativeName>
        <fullName evidence="4">Queuosine-nucleotide N-glycosylase/hydrolase</fullName>
    </alternativeName>
</protein>
<keyword evidence="7" id="KW-1185">Reference proteome</keyword>
<dbReference type="GO" id="GO:0016787">
    <property type="term" value="F:hydrolase activity"/>
    <property type="evidence" value="ECO:0007669"/>
    <property type="project" value="UniProtKB-KW"/>
</dbReference>